<keyword evidence="13" id="KW-1185">Reference proteome</keyword>
<evidence type="ECO:0000256" key="5">
    <source>
        <dbReference type="ARBA" id="ARBA00022692"/>
    </source>
</evidence>
<dbReference type="PANTHER" id="PTHR13462:SF53">
    <property type="entry name" value="CALCIUM UNIPORTER PROTEIN"/>
    <property type="match status" value="1"/>
</dbReference>
<keyword evidence="3" id="KW-0813">Transport</keyword>
<feature type="transmembrane region" description="Helical" evidence="10">
    <location>
        <begin position="250"/>
        <end position="270"/>
    </location>
</feature>
<protein>
    <submittedName>
        <fullName evidence="12">Coiled-coil domain containing protein 109, C-terminal</fullName>
    </submittedName>
</protein>
<dbReference type="AlphaFoldDB" id="A0A2U1Q2S1"/>
<dbReference type="Proteomes" id="UP000245207">
    <property type="component" value="Unassembled WGS sequence"/>
</dbReference>
<evidence type="ECO:0000256" key="4">
    <source>
        <dbReference type="ARBA" id="ARBA00022568"/>
    </source>
</evidence>
<evidence type="ECO:0000256" key="6">
    <source>
        <dbReference type="ARBA" id="ARBA00022837"/>
    </source>
</evidence>
<comment type="similarity">
    <text evidence="2">Belongs to the MCU (TC 1.A.77) family.</text>
</comment>
<keyword evidence="5 10" id="KW-0812">Transmembrane</keyword>
<sequence>MAFKQNIVQRLFNLRTNKFSNQTLTSFRISSPSSSSAQTMIPPCTEGIAPEPGENSIFRRFLQRRPLYLSSTAAMPEMFRPSGEKLLETLREMDIARNQARIEMEGGLSVDDAKKILRASQMETLKSKLRSSKRNRVSYDEFIQMCVDGCGSNKDQGAELAKVLDSSGSVIVLGNVVFLKPEQVVKAINGLMVEDNLPVKELEDMERWKSEIDYKAEKMVRRELWGGLGYLVLQTAAFMRLTFWELSWDVMEPICFYVTSLYFMIGYTYFIRTSREPSFEAVFKSRFHAKQMKLMRKEGFDIEKYNKLKKTFESQQPWPREIDHDNRSYLSF</sequence>
<keyword evidence="9 10" id="KW-0472">Membrane</keyword>
<dbReference type="EMBL" id="PKPP01000473">
    <property type="protein sequence ID" value="PWA92318.1"/>
    <property type="molecule type" value="Genomic_DNA"/>
</dbReference>
<dbReference type="GO" id="GO:0015292">
    <property type="term" value="F:uniporter activity"/>
    <property type="evidence" value="ECO:0007669"/>
    <property type="project" value="TreeGrafter"/>
</dbReference>
<evidence type="ECO:0000256" key="8">
    <source>
        <dbReference type="ARBA" id="ARBA00023065"/>
    </source>
</evidence>
<evidence type="ECO:0000256" key="3">
    <source>
        <dbReference type="ARBA" id="ARBA00022448"/>
    </source>
</evidence>
<evidence type="ECO:0000256" key="9">
    <source>
        <dbReference type="ARBA" id="ARBA00023136"/>
    </source>
</evidence>
<name>A0A2U1Q2S1_ARTAN</name>
<dbReference type="InterPro" id="IPR006769">
    <property type="entry name" value="MCU_C"/>
</dbReference>
<gene>
    <name evidence="12" type="ORF">CTI12_AA079810</name>
</gene>
<evidence type="ECO:0000259" key="11">
    <source>
        <dbReference type="Pfam" id="PF04678"/>
    </source>
</evidence>
<dbReference type="GO" id="GO:0005262">
    <property type="term" value="F:calcium channel activity"/>
    <property type="evidence" value="ECO:0007669"/>
    <property type="project" value="TreeGrafter"/>
</dbReference>
<evidence type="ECO:0000256" key="2">
    <source>
        <dbReference type="ARBA" id="ARBA00005653"/>
    </source>
</evidence>
<keyword evidence="8" id="KW-0406">Ion transport</keyword>
<dbReference type="STRING" id="35608.A0A2U1Q2S1"/>
<dbReference type="PANTHER" id="PTHR13462">
    <property type="entry name" value="CALCIUM UNIPORTER PROTEIN, MITOCHONDRIAL"/>
    <property type="match status" value="1"/>
</dbReference>
<evidence type="ECO:0000313" key="13">
    <source>
        <dbReference type="Proteomes" id="UP000245207"/>
    </source>
</evidence>
<dbReference type="Pfam" id="PF04678">
    <property type="entry name" value="MCU"/>
    <property type="match status" value="1"/>
</dbReference>
<dbReference type="InterPro" id="IPR039055">
    <property type="entry name" value="MCU_fam"/>
</dbReference>
<proteinExistence type="inferred from homology"/>
<dbReference type="OrthoDB" id="278338at2759"/>
<evidence type="ECO:0000256" key="1">
    <source>
        <dbReference type="ARBA" id="ARBA00004141"/>
    </source>
</evidence>
<dbReference type="GO" id="GO:1990246">
    <property type="term" value="C:uniplex complex"/>
    <property type="evidence" value="ECO:0007669"/>
    <property type="project" value="TreeGrafter"/>
</dbReference>
<keyword evidence="4" id="KW-0109">Calcium transport</keyword>
<comment type="subcellular location">
    <subcellularLocation>
        <location evidence="1">Membrane</location>
        <topology evidence="1">Multi-pass membrane protein</topology>
    </subcellularLocation>
</comment>
<organism evidence="12 13">
    <name type="scientific">Artemisia annua</name>
    <name type="common">Sweet wormwood</name>
    <dbReference type="NCBI Taxonomy" id="35608"/>
    <lineage>
        <taxon>Eukaryota</taxon>
        <taxon>Viridiplantae</taxon>
        <taxon>Streptophyta</taxon>
        <taxon>Embryophyta</taxon>
        <taxon>Tracheophyta</taxon>
        <taxon>Spermatophyta</taxon>
        <taxon>Magnoliopsida</taxon>
        <taxon>eudicotyledons</taxon>
        <taxon>Gunneridae</taxon>
        <taxon>Pentapetalae</taxon>
        <taxon>asterids</taxon>
        <taxon>campanulids</taxon>
        <taxon>Asterales</taxon>
        <taxon>Asteraceae</taxon>
        <taxon>Asteroideae</taxon>
        <taxon>Anthemideae</taxon>
        <taxon>Artemisiinae</taxon>
        <taxon>Artemisia</taxon>
    </lineage>
</organism>
<dbReference type="GO" id="GO:0036444">
    <property type="term" value="P:calcium import into the mitochondrion"/>
    <property type="evidence" value="ECO:0007669"/>
    <property type="project" value="TreeGrafter"/>
</dbReference>
<feature type="transmembrane region" description="Helical" evidence="10">
    <location>
        <begin position="224"/>
        <end position="244"/>
    </location>
</feature>
<accession>A0A2U1Q2S1</accession>
<keyword evidence="6" id="KW-0106">Calcium</keyword>
<evidence type="ECO:0000256" key="10">
    <source>
        <dbReference type="SAM" id="Phobius"/>
    </source>
</evidence>
<feature type="domain" description="Calcium uniporter protein C-terminal" evidence="11">
    <location>
        <begin position="154"/>
        <end position="308"/>
    </location>
</feature>
<keyword evidence="7 10" id="KW-1133">Transmembrane helix</keyword>
<evidence type="ECO:0000256" key="7">
    <source>
        <dbReference type="ARBA" id="ARBA00022989"/>
    </source>
</evidence>
<dbReference type="GO" id="GO:0051560">
    <property type="term" value="P:mitochondrial calcium ion homeostasis"/>
    <property type="evidence" value="ECO:0007669"/>
    <property type="project" value="InterPro"/>
</dbReference>
<reference evidence="12 13" key="1">
    <citation type="journal article" date="2018" name="Mol. Plant">
        <title>The genome of Artemisia annua provides insight into the evolution of Asteraceae family and artemisinin biosynthesis.</title>
        <authorList>
            <person name="Shen Q."/>
            <person name="Zhang L."/>
            <person name="Liao Z."/>
            <person name="Wang S."/>
            <person name="Yan T."/>
            <person name="Shi P."/>
            <person name="Liu M."/>
            <person name="Fu X."/>
            <person name="Pan Q."/>
            <person name="Wang Y."/>
            <person name="Lv Z."/>
            <person name="Lu X."/>
            <person name="Zhang F."/>
            <person name="Jiang W."/>
            <person name="Ma Y."/>
            <person name="Chen M."/>
            <person name="Hao X."/>
            <person name="Li L."/>
            <person name="Tang Y."/>
            <person name="Lv G."/>
            <person name="Zhou Y."/>
            <person name="Sun X."/>
            <person name="Brodelius P.E."/>
            <person name="Rose J.K.C."/>
            <person name="Tang K."/>
        </authorList>
    </citation>
    <scope>NUCLEOTIDE SEQUENCE [LARGE SCALE GENOMIC DNA]</scope>
    <source>
        <strain evidence="13">cv. Huhao1</strain>
        <tissue evidence="12">Leaf</tissue>
    </source>
</reference>
<evidence type="ECO:0000313" key="12">
    <source>
        <dbReference type="EMBL" id="PWA92318.1"/>
    </source>
</evidence>
<comment type="caution">
    <text evidence="12">The sequence shown here is derived from an EMBL/GenBank/DDBJ whole genome shotgun (WGS) entry which is preliminary data.</text>
</comment>